<dbReference type="EMBL" id="KN848096">
    <property type="protein sequence ID" value="KIX93185.1"/>
    <property type="molecule type" value="Genomic_DNA"/>
</dbReference>
<reference evidence="3 4" key="1">
    <citation type="submission" date="2015-01" db="EMBL/GenBank/DDBJ databases">
        <title>The Genome Sequence of Fonsecaea multimorphosa CBS 102226.</title>
        <authorList>
            <consortium name="The Broad Institute Genomics Platform"/>
            <person name="Cuomo C."/>
            <person name="de Hoog S."/>
            <person name="Gorbushina A."/>
            <person name="Stielow B."/>
            <person name="Teixiera M."/>
            <person name="Abouelleil A."/>
            <person name="Chapman S.B."/>
            <person name="Priest M."/>
            <person name="Young S.K."/>
            <person name="Wortman J."/>
            <person name="Nusbaum C."/>
            <person name="Birren B."/>
        </authorList>
    </citation>
    <scope>NUCLEOTIDE SEQUENCE [LARGE SCALE GENOMIC DNA]</scope>
    <source>
        <strain evidence="3 4">CBS 102226</strain>
    </source>
</reference>
<dbReference type="PANTHER" id="PTHR35391:SF5">
    <property type="entry name" value="DUF6590 DOMAIN-CONTAINING PROTEIN"/>
    <property type="match status" value="1"/>
</dbReference>
<keyword evidence="4" id="KW-1185">Reference proteome</keyword>
<feature type="domain" description="DUF6590" evidence="2">
    <location>
        <begin position="192"/>
        <end position="346"/>
    </location>
</feature>
<feature type="region of interest" description="Disordered" evidence="1">
    <location>
        <begin position="121"/>
        <end position="154"/>
    </location>
</feature>
<dbReference type="VEuPathDB" id="FungiDB:Z520_11039"/>
<evidence type="ECO:0000259" key="2">
    <source>
        <dbReference type="Pfam" id="PF20233"/>
    </source>
</evidence>
<dbReference type="InterPro" id="IPR046497">
    <property type="entry name" value="DUF6590"/>
</dbReference>
<evidence type="ECO:0000313" key="3">
    <source>
        <dbReference type="EMBL" id="KIX93185.1"/>
    </source>
</evidence>
<dbReference type="GeneID" id="27716785"/>
<name>A0A0D2GUH2_9EURO</name>
<protein>
    <recommendedName>
        <fullName evidence="2">DUF6590 domain-containing protein</fullName>
    </recommendedName>
</protein>
<accession>A0A0D2GUH2</accession>
<evidence type="ECO:0000313" key="4">
    <source>
        <dbReference type="Proteomes" id="UP000053411"/>
    </source>
</evidence>
<dbReference type="Proteomes" id="UP000053411">
    <property type="component" value="Unassembled WGS sequence"/>
</dbReference>
<evidence type="ECO:0000256" key="1">
    <source>
        <dbReference type="SAM" id="MobiDB-lite"/>
    </source>
</evidence>
<sequence>MSDEVTRRFREGSRPLQRQEALAPGSQSRSHDPGDVHVHRRGLPPDRGASYASYTRSGVTHIGSADNPPPLAYSQPKASPAGAPRGGLPSVESFRSAPGMPTQAWATFGKDMQPAATAGLLSQTSKTYQQDARKSRAYSRSSNSHDCHDYKHKLPTAGGIENVEIRGDKENQRVADSEQLDPRYILRSDGANFFSEGKVFSFMHHEPFGLKSGDATPSDSDSRVSKGPMGTYIHSKIRWMAVIRKRHGYSICVPIISYGGRGVGQKKMGPEMQAHAIAYPSNQDPPPGRLAGEPPFKKRPIAVDLNEGHDLSAASRIHFGKLQSVEWNVKVMDIGRIARKSMADFEAYWEDEYLPRERP</sequence>
<dbReference type="PANTHER" id="PTHR35391">
    <property type="entry name" value="C2H2-TYPE DOMAIN-CONTAINING PROTEIN-RELATED"/>
    <property type="match status" value="1"/>
</dbReference>
<proteinExistence type="predicted"/>
<feature type="compositionally biased region" description="Polar residues" evidence="1">
    <location>
        <begin position="121"/>
        <end position="130"/>
    </location>
</feature>
<dbReference type="OrthoDB" id="3559580at2759"/>
<dbReference type="Pfam" id="PF20233">
    <property type="entry name" value="DUF6590"/>
    <property type="match status" value="1"/>
</dbReference>
<organism evidence="3 4">
    <name type="scientific">Fonsecaea multimorphosa CBS 102226</name>
    <dbReference type="NCBI Taxonomy" id="1442371"/>
    <lineage>
        <taxon>Eukaryota</taxon>
        <taxon>Fungi</taxon>
        <taxon>Dikarya</taxon>
        <taxon>Ascomycota</taxon>
        <taxon>Pezizomycotina</taxon>
        <taxon>Eurotiomycetes</taxon>
        <taxon>Chaetothyriomycetidae</taxon>
        <taxon>Chaetothyriales</taxon>
        <taxon>Herpotrichiellaceae</taxon>
        <taxon>Fonsecaea</taxon>
    </lineage>
</organism>
<dbReference type="RefSeq" id="XP_016627308.1">
    <property type="nucleotide sequence ID" value="XM_016781530.1"/>
</dbReference>
<feature type="region of interest" description="Disordered" evidence="1">
    <location>
        <begin position="1"/>
        <end position="105"/>
    </location>
</feature>
<feature type="compositionally biased region" description="Basic and acidic residues" evidence="1">
    <location>
        <begin position="1"/>
        <end position="13"/>
    </location>
</feature>
<dbReference type="AlphaFoldDB" id="A0A0D2GUH2"/>
<gene>
    <name evidence="3" type="ORF">Z520_11039</name>
</gene>